<proteinExistence type="inferred from homology"/>
<comment type="function">
    <text evidence="7">Recruits the lipid transfer protein VPS13 to endosomal and vacuolar membranes.</text>
</comment>
<evidence type="ECO:0000256" key="8">
    <source>
        <dbReference type="ARBA" id="ARBA00033774"/>
    </source>
</evidence>
<protein>
    <recommendedName>
        <fullName evidence="8">Endosomal/vacuolar adapter protein YPT35</fullName>
    </recommendedName>
    <alternativeName>
        <fullName evidence="9">PX domain-containing protein YPT35</fullName>
    </alternativeName>
</protein>
<dbReference type="PANTHER" id="PTHR10555:SF170">
    <property type="entry name" value="FI18122P1"/>
    <property type="match status" value="1"/>
</dbReference>
<dbReference type="GO" id="GO:0005774">
    <property type="term" value="C:vacuolar membrane"/>
    <property type="evidence" value="ECO:0007669"/>
    <property type="project" value="UniProtKB-SubCell"/>
</dbReference>
<reference evidence="11" key="1">
    <citation type="journal article" date="2020" name="Stud. Mycol.">
        <title>101 Dothideomycetes genomes: a test case for predicting lifestyles and emergence of pathogens.</title>
        <authorList>
            <person name="Haridas S."/>
            <person name="Albert R."/>
            <person name="Binder M."/>
            <person name="Bloem J."/>
            <person name="Labutti K."/>
            <person name="Salamov A."/>
            <person name="Andreopoulos B."/>
            <person name="Baker S."/>
            <person name="Barry K."/>
            <person name="Bills G."/>
            <person name="Bluhm B."/>
            <person name="Cannon C."/>
            <person name="Castanera R."/>
            <person name="Culley D."/>
            <person name="Daum C."/>
            <person name="Ezra D."/>
            <person name="Gonzalez J."/>
            <person name="Henrissat B."/>
            <person name="Kuo A."/>
            <person name="Liang C."/>
            <person name="Lipzen A."/>
            <person name="Lutzoni F."/>
            <person name="Magnuson J."/>
            <person name="Mondo S."/>
            <person name="Nolan M."/>
            <person name="Ohm R."/>
            <person name="Pangilinan J."/>
            <person name="Park H.-J."/>
            <person name="Ramirez L."/>
            <person name="Alfaro M."/>
            <person name="Sun H."/>
            <person name="Tritt A."/>
            <person name="Yoshinaga Y."/>
            <person name="Zwiers L.-H."/>
            <person name="Turgeon B."/>
            <person name="Goodwin S."/>
            <person name="Spatafora J."/>
            <person name="Crous P."/>
            <person name="Grigoriev I."/>
        </authorList>
    </citation>
    <scope>NUCLEOTIDE SEQUENCE</scope>
    <source>
        <strain evidence="11">CBS 113389</strain>
    </source>
</reference>
<dbReference type="InterPro" id="IPR037917">
    <property type="entry name" value="Ypt35_PX"/>
</dbReference>
<sequence>QGCWAKSAAVDDYVLVSGATLGVGAYVVWHCTIQTLKGGNLVIRKRYSEFDQLRLDLVRSFPHAEAMIPKLPRKSVVSRFRPEFLESRGAGLSHFLNCVLLNPEFAASPVLKGFIFA</sequence>
<evidence type="ECO:0000256" key="1">
    <source>
        <dbReference type="ARBA" id="ARBA00004148"/>
    </source>
</evidence>
<evidence type="ECO:0000256" key="3">
    <source>
        <dbReference type="ARBA" id="ARBA00007426"/>
    </source>
</evidence>
<feature type="domain" description="PX" evidence="10">
    <location>
        <begin position="1"/>
        <end position="117"/>
    </location>
</feature>
<evidence type="ECO:0000256" key="2">
    <source>
        <dbReference type="ARBA" id="ARBA00004177"/>
    </source>
</evidence>
<keyword evidence="12" id="KW-1185">Reference proteome</keyword>
<dbReference type="GO" id="GO:0032266">
    <property type="term" value="F:phosphatidylinositol-3-phosphate binding"/>
    <property type="evidence" value="ECO:0007669"/>
    <property type="project" value="InterPro"/>
</dbReference>
<dbReference type="PANTHER" id="PTHR10555">
    <property type="entry name" value="SORTING NEXIN"/>
    <property type="match status" value="1"/>
</dbReference>
<dbReference type="InterPro" id="IPR036871">
    <property type="entry name" value="PX_dom_sf"/>
</dbReference>
<feature type="non-terminal residue" evidence="11">
    <location>
        <position position="1"/>
    </location>
</feature>
<keyword evidence="5" id="KW-0967">Endosome</keyword>
<evidence type="ECO:0000259" key="10">
    <source>
        <dbReference type="PROSITE" id="PS50195"/>
    </source>
</evidence>
<comment type="subcellular location">
    <subcellularLocation>
        <location evidence="2">Endosome</location>
    </subcellularLocation>
    <subcellularLocation>
        <location evidence="1">Vacuole membrane</location>
        <topology evidence="1">Peripheral membrane protein</topology>
    </subcellularLocation>
</comment>
<evidence type="ECO:0000313" key="11">
    <source>
        <dbReference type="EMBL" id="KAF2482260.1"/>
    </source>
</evidence>
<gene>
    <name evidence="11" type="ORF">BDY17DRAFT_242657</name>
</gene>
<dbReference type="GeneID" id="54471389"/>
<evidence type="ECO:0000256" key="7">
    <source>
        <dbReference type="ARBA" id="ARBA00033728"/>
    </source>
</evidence>
<dbReference type="SMART" id="SM00312">
    <property type="entry name" value="PX"/>
    <property type="match status" value="1"/>
</dbReference>
<dbReference type="EMBL" id="MU001636">
    <property type="protein sequence ID" value="KAF2482260.1"/>
    <property type="molecule type" value="Genomic_DNA"/>
</dbReference>
<dbReference type="RefSeq" id="XP_033588830.1">
    <property type="nucleotide sequence ID" value="XM_033730387.1"/>
</dbReference>
<comment type="similarity">
    <text evidence="3">Belongs to the YPT35 family.</text>
</comment>
<evidence type="ECO:0000256" key="9">
    <source>
        <dbReference type="ARBA" id="ARBA00033785"/>
    </source>
</evidence>
<evidence type="ECO:0000256" key="4">
    <source>
        <dbReference type="ARBA" id="ARBA00022554"/>
    </source>
</evidence>
<dbReference type="InterPro" id="IPR001683">
    <property type="entry name" value="PX_dom"/>
</dbReference>
<dbReference type="AlphaFoldDB" id="A0A6A6PQ64"/>
<organism evidence="11 12">
    <name type="scientific">Neohortaea acidophila</name>
    <dbReference type="NCBI Taxonomy" id="245834"/>
    <lineage>
        <taxon>Eukaryota</taxon>
        <taxon>Fungi</taxon>
        <taxon>Dikarya</taxon>
        <taxon>Ascomycota</taxon>
        <taxon>Pezizomycotina</taxon>
        <taxon>Dothideomycetes</taxon>
        <taxon>Dothideomycetidae</taxon>
        <taxon>Mycosphaerellales</taxon>
        <taxon>Teratosphaeriaceae</taxon>
        <taxon>Neohortaea</taxon>
    </lineage>
</organism>
<evidence type="ECO:0000256" key="5">
    <source>
        <dbReference type="ARBA" id="ARBA00022753"/>
    </source>
</evidence>
<accession>A0A6A6PQ64</accession>
<feature type="non-terminal residue" evidence="11">
    <location>
        <position position="117"/>
    </location>
</feature>
<dbReference type="Gene3D" id="3.30.1520.10">
    <property type="entry name" value="Phox-like domain"/>
    <property type="match status" value="1"/>
</dbReference>
<dbReference type="GO" id="GO:0010008">
    <property type="term" value="C:endosome membrane"/>
    <property type="evidence" value="ECO:0007669"/>
    <property type="project" value="UniProtKB-SubCell"/>
</dbReference>
<name>A0A6A6PQ64_9PEZI</name>
<dbReference type="CDD" id="cd07280">
    <property type="entry name" value="PX_YPT35"/>
    <property type="match status" value="1"/>
</dbReference>
<dbReference type="Proteomes" id="UP000799767">
    <property type="component" value="Unassembled WGS sequence"/>
</dbReference>
<dbReference type="SUPFAM" id="SSF64268">
    <property type="entry name" value="PX domain"/>
    <property type="match status" value="1"/>
</dbReference>
<dbReference type="PROSITE" id="PS50195">
    <property type="entry name" value="PX"/>
    <property type="match status" value="1"/>
</dbReference>
<dbReference type="Pfam" id="PF00787">
    <property type="entry name" value="PX"/>
    <property type="match status" value="1"/>
</dbReference>
<keyword evidence="6" id="KW-0472">Membrane</keyword>
<evidence type="ECO:0000256" key="6">
    <source>
        <dbReference type="ARBA" id="ARBA00023136"/>
    </source>
</evidence>
<keyword evidence="4" id="KW-0926">Vacuole</keyword>
<evidence type="ECO:0000313" key="12">
    <source>
        <dbReference type="Proteomes" id="UP000799767"/>
    </source>
</evidence>
<dbReference type="OrthoDB" id="10254720at2759"/>